<accession>A0A4R8AF29</accession>
<evidence type="ECO:0000313" key="1">
    <source>
        <dbReference type="EMBL" id="TFD74982.1"/>
    </source>
</evidence>
<reference evidence="1 2" key="1">
    <citation type="submission" date="2019-03" db="EMBL/GenBank/DDBJ databases">
        <title>Genomics of glacier-inhabiting Cryobacterium strains.</title>
        <authorList>
            <person name="Liu Q."/>
            <person name="Xin Y.-H."/>
        </authorList>
    </citation>
    <scope>NUCLEOTIDE SEQUENCE [LARGE SCALE GENOMIC DNA]</scope>
    <source>
        <strain evidence="1 2">CGMCC 1.4292</strain>
    </source>
</reference>
<dbReference type="OrthoDB" id="5464621at2"/>
<evidence type="ECO:0000313" key="2">
    <source>
        <dbReference type="Proteomes" id="UP000298218"/>
    </source>
</evidence>
<comment type="caution">
    <text evidence="1">The sequence shown here is derived from an EMBL/GenBank/DDBJ whole genome shotgun (WGS) entry which is preliminary data.</text>
</comment>
<proteinExistence type="predicted"/>
<dbReference type="Gene3D" id="1.10.443.10">
    <property type="entry name" value="Intergrase catalytic core"/>
    <property type="match status" value="1"/>
</dbReference>
<dbReference type="InterPro" id="IPR013762">
    <property type="entry name" value="Integrase-like_cat_sf"/>
</dbReference>
<dbReference type="PANTHER" id="PTHR30349:SF64">
    <property type="entry name" value="PROPHAGE INTEGRASE INTD-RELATED"/>
    <property type="match status" value="1"/>
</dbReference>
<sequence length="324" mass="36811">MSGFYSGLAEPLRSLLEVKHALGLPYEESERHLHRFDQMCAEDFPGQVALTKEMAMAWAVARPAEHVNGQMRRMSPIRQLAKHMNGLGMTAYVIPSGIPGKQIRYRPHIFTHEELRALFDAADTIQATSFGGRREVIIPVIFRMVYCLGLRPSEARTLHRNDVDLLRGTVNIRQSKGHKDRIVFLSPDLHEYCQNYDATISAHHPDRMPFFPNRSGNFYSHCTIDYWFQQLLGAADPHIASSPGSPPRVYDLRHAHVVENINRWTVAGKDPESLVPYLSLHLGHSNTEDTWYYFHLAADFHPDLRRLANTGIEGALPEAPDGLR</sequence>
<dbReference type="InterPro" id="IPR011010">
    <property type="entry name" value="DNA_brk_join_enz"/>
</dbReference>
<dbReference type="GO" id="GO:0003677">
    <property type="term" value="F:DNA binding"/>
    <property type="evidence" value="ECO:0007669"/>
    <property type="project" value="InterPro"/>
</dbReference>
<dbReference type="Proteomes" id="UP000298218">
    <property type="component" value="Unassembled WGS sequence"/>
</dbReference>
<gene>
    <name evidence="1" type="ORF">E3T53_16870</name>
</gene>
<dbReference type="Pfam" id="PF00589">
    <property type="entry name" value="Phage_integrase"/>
    <property type="match status" value="1"/>
</dbReference>
<dbReference type="AlphaFoldDB" id="A0A4R8AF29"/>
<organism evidence="1 2">
    <name type="scientific">Cryobacterium psychrophilum</name>
    <dbReference type="NCBI Taxonomy" id="41988"/>
    <lineage>
        <taxon>Bacteria</taxon>
        <taxon>Bacillati</taxon>
        <taxon>Actinomycetota</taxon>
        <taxon>Actinomycetes</taxon>
        <taxon>Micrococcales</taxon>
        <taxon>Microbacteriaceae</taxon>
        <taxon>Cryobacterium</taxon>
    </lineage>
</organism>
<protein>
    <submittedName>
        <fullName evidence="1">Integrase</fullName>
    </submittedName>
</protein>
<dbReference type="RefSeq" id="WP_134172179.1">
    <property type="nucleotide sequence ID" value="NZ_SODI01000001.1"/>
</dbReference>
<dbReference type="PROSITE" id="PS51898">
    <property type="entry name" value="TYR_RECOMBINASE"/>
    <property type="match status" value="1"/>
</dbReference>
<dbReference type="InterPro" id="IPR050090">
    <property type="entry name" value="Tyrosine_recombinase_XerCD"/>
</dbReference>
<name>A0A4R8AF29_9MICO</name>
<dbReference type="GO" id="GO:0006310">
    <property type="term" value="P:DNA recombination"/>
    <property type="evidence" value="ECO:0007669"/>
    <property type="project" value="InterPro"/>
</dbReference>
<dbReference type="SUPFAM" id="SSF56349">
    <property type="entry name" value="DNA breaking-rejoining enzymes"/>
    <property type="match status" value="1"/>
</dbReference>
<dbReference type="EMBL" id="SOHQ01000050">
    <property type="protein sequence ID" value="TFD74982.1"/>
    <property type="molecule type" value="Genomic_DNA"/>
</dbReference>
<dbReference type="InterPro" id="IPR002104">
    <property type="entry name" value="Integrase_catalytic"/>
</dbReference>
<keyword evidence="2" id="KW-1185">Reference proteome</keyword>
<dbReference type="PANTHER" id="PTHR30349">
    <property type="entry name" value="PHAGE INTEGRASE-RELATED"/>
    <property type="match status" value="1"/>
</dbReference>
<dbReference type="GO" id="GO:0015074">
    <property type="term" value="P:DNA integration"/>
    <property type="evidence" value="ECO:0007669"/>
    <property type="project" value="InterPro"/>
</dbReference>